<evidence type="ECO:0000313" key="8">
    <source>
        <dbReference type="Proteomes" id="UP000650994"/>
    </source>
</evidence>
<dbReference type="EMBL" id="BMFL01000011">
    <property type="protein sequence ID" value="GGF00263.1"/>
    <property type="molecule type" value="Genomic_DNA"/>
</dbReference>
<reference evidence="5" key="1">
    <citation type="journal article" date="2014" name="Int. J. Syst. Evol. Microbiol.">
        <title>Complete genome of a new Firmicutes species belonging to the dominant human colonic microbiota ('Ruminococcus bicirculans') reveals two chromosomes and a selective capacity to utilize plant glucans.</title>
        <authorList>
            <consortium name="NISC Comparative Sequencing Program"/>
            <person name="Wegmann U."/>
            <person name="Louis P."/>
            <person name="Goesmann A."/>
            <person name="Henrissat B."/>
            <person name="Duncan S.H."/>
            <person name="Flint H.J."/>
        </authorList>
    </citation>
    <scope>NUCLEOTIDE SEQUENCE</scope>
    <source>
        <strain evidence="5">CGMCC 1.12707</strain>
    </source>
</reference>
<dbReference type="GO" id="GO:0004869">
    <property type="term" value="F:cysteine-type endopeptidase inhibitor activity"/>
    <property type="evidence" value="ECO:0007669"/>
    <property type="project" value="UniProtKB-KW"/>
</dbReference>
<dbReference type="STRING" id="1434701.SAMN05443634_105175"/>
<dbReference type="AlphaFoldDB" id="A0A1M6XA58"/>
<dbReference type="RefSeq" id="WP_072931221.1">
    <property type="nucleotide sequence ID" value="NZ_BMFL01000011.1"/>
</dbReference>
<proteinExistence type="predicted"/>
<dbReference type="InterPro" id="IPR036331">
    <property type="entry name" value="Chagasin-like_sf"/>
</dbReference>
<dbReference type="PANTHER" id="PTHR36530:SF1">
    <property type="entry name" value="AMOEBIASIN-1"/>
    <property type="match status" value="1"/>
</dbReference>
<keyword evidence="8" id="KW-1185">Reference proteome</keyword>
<accession>A0A1M6XA58</accession>
<evidence type="ECO:0000313" key="7">
    <source>
        <dbReference type="Proteomes" id="UP000184120"/>
    </source>
</evidence>
<reference evidence="8" key="4">
    <citation type="journal article" date="2019" name="Int. J. Syst. Evol. Microbiol.">
        <title>The Global Catalogue of Microorganisms (GCM) 10K type strain sequencing project: providing services to taxonomists for standard genome sequencing and annotation.</title>
        <authorList>
            <consortium name="The Broad Institute Genomics Platform"/>
            <consortium name="The Broad Institute Genome Sequencing Center for Infectious Disease"/>
            <person name="Wu L."/>
            <person name="Ma J."/>
        </authorList>
    </citation>
    <scope>NUCLEOTIDE SEQUENCE [LARGE SCALE GENOMIC DNA]</scope>
    <source>
        <strain evidence="8">CGMCC 1.12707</strain>
    </source>
</reference>
<evidence type="ECO:0000313" key="6">
    <source>
        <dbReference type="EMBL" id="SHL02851.1"/>
    </source>
</evidence>
<keyword evidence="3" id="KW-0732">Signal</keyword>
<dbReference type="Proteomes" id="UP000650994">
    <property type="component" value="Unassembled WGS sequence"/>
</dbReference>
<evidence type="ECO:0000256" key="1">
    <source>
        <dbReference type="ARBA" id="ARBA00022690"/>
    </source>
</evidence>
<dbReference type="InterPro" id="IPR052781">
    <property type="entry name" value="Cys_protease_inhibitor_I42"/>
</dbReference>
<dbReference type="Proteomes" id="UP000184120">
    <property type="component" value="Unassembled WGS sequence"/>
</dbReference>
<organism evidence="6 7">
    <name type="scientific">Chishuiella changwenlii</name>
    <dbReference type="NCBI Taxonomy" id="1434701"/>
    <lineage>
        <taxon>Bacteria</taxon>
        <taxon>Pseudomonadati</taxon>
        <taxon>Bacteroidota</taxon>
        <taxon>Flavobacteriia</taxon>
        <taxon>Flavobacteriales</taxon>
        <taxon>Weeksellaceae</taxon>
        <taxon>Chishuiella</taxon>
    </lineage>
</organism>
<keyword evidence="1" id="KW-0646">Protease inhibitor</keyword>
<gene>
    <name evidence="5" type="ORF">GCM10010984_17280</name>
    <name evidence="6" type="ORF">SAMN05443634_105175</name>
</gene>
<evidence type="ECO:0000256" key="3">
    <source>
        <dbReference type="SAM" id="SignalP"/>
    </source>
</evidence>
<feature type="domain" description="Proteinase inhibitor I42 chagasin" evidence="4">
    <location>
        <begin position="41"/>
        <end position="127"/>
    </location>
</feature>
<dbReference type="OrthoDB" id="48736at2"/>
<name>A0A1M6XA58_9FLAO</name>
<dbReference type="Pfam" id="PF09394">
    <property type="entry name" value="Inhibitor_I42"/>
    <property type="match status" value="1"/>
</dbReference>
<dbReference type="PROSITE" id="PS51257">
    <property type="entry name" value="PROKAR_LIPOPROTEIN"/>
    <property type="match status" value="1"/>
</dbReference>
<dbReference type="Gene3D" id="2.60.40.2020">
    <property type="match status" value="1"/>
</dbReference>
<reference evidence="5" key="5">
    <citation type="submission" date="2024-05" db="EMBL/GenBank/DDBJ databases">
        <authorList>
            <person name="Sun Q."/>
            <person name="Zhou Y."/>
        </authorList>
    </citation>
    <scope>NUCLEOTIDE SEQUENCE</scope>
    <source>
        <strain evidence="5">CGMCC 1.12707</strain>
    </source>
</reference>
<reference evidence="7" key="3">
    <citation type="submission" date="2016-11" db="EMBL/GenBank/DDBJ databases">
        <authorList>
            <person name="Varghese N."/>
            <person name="Submissions S."/>
        </authorList>
    </citation>
    <scope>NUCLEOTIDE SEQUENCE [LARGE SCALE GENOMIC DNA]</scope>
    <source>
        <strain evidence="7">DSM 27989</strain>
    </source>
</reference>
<evidence type="ECO:0000259" key="4">
    <source>
        <dbReference type="Pfam" id="PF09394"/>
    </source>
</evidence>
<evidence type="ECO:0000256" key="2">
    <source>
        <dbReference type="ARBA" id="ARBA00022704"/>
    </source>
</evidence>
<feature type="signal peptide" evidence="3">
    <location>
        <begin position="1"/>
        <end position="19"/>
    </location>
</feature>
<evidence type="ECO:0000313" key="5">
    <source>
        <dbReference type="EMBL" id="GGF00263.1"/>
    </source>
</evidence>
<feature type="chain" id="PRO_5012206778" evidence="3">
    <location>
        <begin position="20"/>
        <end position="131"/>
    </location>
</feature>
<dbReference type="InterPro" id="IPR018990">
    <property type="entry name" value="Prot_inh_I42_chagasin"/>
</dbReference>
<reference evidence="6" key="2">
    <citation type="submission" date="2016-11" db="EMBL/GenBank/DDBJ databases">
        <authorList>
            <person name="Jaros S."/>
            <person name="Januszkiewicz K."/>
            <person name="Wedrychowicz H."/>
        </authorList>
    </citation>
    <scope>NUCLEOTIDE SEQUENCE [LARGE SCALE GENOMIC DNA]</scope>
    <source>
        <strain evidence="6">DSM 27989</strain>
    </source>
</reference>
<sequence length="131" mass="14590">MTKKVLLIIGQAILLTACATNSKEDKIVNLDTIENEQTIKLNVGQQLKFEVSANPSTGYDWFTTEPENCNIKIINKSTVENQNDGTVGSPLKNVYTVMAGDKGECTIQFDYKRSWETVAPSNTKKINFIVK</sequence>
<dbReference type="EMBL" id="FRBH01000005">
    <property type="protein sequence ID" value="SHL02851.1"/>
    <property type="molecule type" value="Genomic_DNA"/>
</dbReference>
<dbReference type="SUPFAM" id="SSF141066">
    <property type="entry name" value="ICP-like"/>
    <property type="match status" value="1"/>
</dbReference>
<keyword evidence="2" id="KW-0789">Thiol protease inhibitor</keyword>
<dbReference type="PANTHER" id="PTHR36530">
    <property type="entry name" value="INHIBITOR OF CYSTEINE PEPTIDASE"/>
    <property type="match status" value="1"/>
</dbReference>
<protein>
    <submittedName>
        <fullName evidence="6">Predicted secreted protein</fullName>
    </submittedName>
</protein>